<organism evidence="1 2">
    <name type="scientific">Lacimonas salitolerans</name>
    <dbReference type="NCBI Taxonomy" id="1323750"/>
    <lineage>
        <taxon>Bacteria</taxon>
        <taxon>Pseudomonadati</taxon>
        <taxon>Pseudomonadota</taxon>
        <taxon>Alphaproteobacteria</taxon>
        <taxon>Rhodobacterales</taxon>
        <taxon>Paracoccaceae</taxon>
        <taxon>Lacimonas</taxon>
    </lineage>
</organism>
<accession>A0ABW4EGI3</accession>
<keyword evidence="2" id="KW-1185">Reference proteome</keyword>
<name>A0ABW4EGI3_9RHOB</name>
<dbReference type="RefSeq" id="WP_379914616.1">
    <property type="nucleotide sequence ID" value="NZ_JBHUDD010000050.1"/>
</dbReference>
<protein>
    <submittedName>
        <fullName evidence="1">Uncharacterized protein</fullName>
    </submittedName>
</protein>
<evidence type="ECO:0000313" key="1">
    <source>
        <dbReference type="EMBL" id="MFD1509417.1"/>
    </source>
</evidence>
<proteinExistence type="predicted"/>
<dbReference type="Proteomes" id="UP001597186">
    <property type="component" value="Unassembled WGS sequence"/>
</dbReference>
<evidence type="ECO:0000313" key="2">
    <source>
        <dbReference type="Proteomes" id="UP001597186"/>
    </source>
</evidence>
<gene>
    <name evidence="1" type="ORF">ACFTOW_08390</name>
</gene>
<reference evidence="2" key="1">
    <citation type="journal article" date="2019" name="Int. J. Syst. Evol. Microbiol.">
        <title>The Global Catalogue of Microorganisms (GCM) 10K type strain sequencing project: providing services to taxonomists for standard genome sequencing and annotation.</title>
        <authorList>
            <consortium name="The Broad Institute Genomics Platform"/>
            <consortium name="The Broad Institute Genome Sequencing Center for Infectious Disease"/>
            <person name="Wu L."/>
            <person name="Ma J."/>
        </authorList>
    </citation>
    <scope>NUCLEOTIDE SEQUENCE [LARGE SCALE GENOMIC DNA]</scope>
    <source>
        <strain evidence="2">CGMCC 1.12477</strain>
    </source>
</reference>
<dbReference type="EMBL" id="JBHUDD010000050">
    <property type="protein sequence ID" value="MFD1509417.1"/>
    <property type="molecule type" value="Genomic_DNA"/>
</dbReference>
<comment type="caution">
    <text evidence="1">The sequence shown here is derived from an EMBL/GenBank/DDBJ whole genome shotgun (WGS) entry which is preliminary data.</text>
</comment>
<sequence length="65" mass="7332">MYFTFENNVLEIPLATALRDFSLAPTPMQGQFERHVKAFALVAACAIGLAVEPWERRMPIPKRGL</sequence>